<reference evidence="11" key="1">
    <citation type="submission" date="2023-06" db="EMBL/GenBank/DDBJ databases">
        <title>Genome-scale phylogeny and comparative genomics of the fungal order Sordariales.</title>
        <authorList>
            <consortium name="Lawrence Berkeley National Laboratory"/>
            <person name="Hensen N."/>
            <person name="Bonometti L."/>
            <person name="Westerberg I."/>
            <person name="Brannstrom I.O."/>
            <person name="Guillou S."/>
            <person name="Cros-Aarteil S."/>
            <person name="Calhoun S."/>
            <person name="Haridas S."/>
            <person name="Kuo A."/>
            <person name="Mondo S."/>
            <person name="Pangilinan J."/>
            <person name="Riley R."/>
            <person name="Labutti K."/>
            <person name="Andreopoulos B."/>
            <person name="Lipzen A."/>
            <person name="Chen C."/>
            <person name="Yanf M."/>
            <person name="Daum C."/>
            <person name="Ng V."/>
            <person name="Clum A."/>
            <person name="Steindorff A."/>
            <person name="Ohm R."/>
            <person name="Martin F."/>
            <person name="Silar P."/>
            <person name="Natvig D."/>
            <person name="Lalanne C."/>
            <person name="Gautier V."/>
            <person name="Ament-Velasquez S.L."/>
            <person name="Kruys A."/>
            <person name="Hutchinson M.I."/>
            <person name="Powell A.J."/>
            <person name="Barry K."/>
            <person name="Miller A.N."/>
            <person name="Grigoriev I.V."/>
            <person name="Debuchy R."/>
            <person name="Gladieux P."/>
            <person name="Thoren M.H."/>
            <person name="Johannesson H."/>
        </authorList>
    </citation>
    <scope>NUCLEOTIDE SEQUENCE</scope>
    <source>
        <strain evidence="11">PSN4</strain>
    </source>
</reference>
<evidence type="ECO:0000256" key="6">
    <source>
        <dbReference type="ARBA" id="ARBA00022824"/>
    </source>
</evidence>
<keyword evidence="6" id="KW-0256">Endoplasmic reticulum</keyword>
<comment type="similarity">
    <text evidence="4">Belongs to the protein disulfide isomerase family.</text>
</comment>
<comment type="function">
    <text evidence="2">Participates in the folding of proteins containing disulfide bonds, may be involved in glycosylation, prolyl hydroxylation and triglyceride transfer.</text>
</comment>
<dbReference type="PANTHER" id="PTHR18929">
    <property type="entry name" value="PROTEIN DISULFIDE ISOMERASE"/>
    <property type="match status" value="1"/>
</dbReference>
<dbReference type="EC" id="5.3.4.1" evidence="5"/>
<dbReference type="GO" id="GO:0005788">
    <property type="term" value="C:endoplasmic reticulum lumen"/>
    <property type="evidence" value="ECO:0007669"/>
    <property type="project" value="UniProtKB-SubCell"/>
</dbReference>
<dbReference type="SUPFAM" id="SSF52833">
    <property type="entry name" value="Thioredoxin-like"/>
    <property type="match status" value="4"/>
</dbReference>
<keyword evidence="7" id="KW-0413">Isomerase</keyword>
<evidence type="ECO:0000313" key="12">
    <source>
        <dbReference type="Proteomes" id="UP001239445"/>
    </source>
</evidence>
<evidence type="ECO:0000256" key="1">
    <source>
        <dbReference type="ARBA" id="ARBA00001182"/>
    </source>
</evidence>
<dbReference type="Pfam" id="PF00085">
    <property type="entry name" value="Thioredoxin"/>
    <property type="match status" value="2"/>
</dbReference>
<dbReference type="PROSITE" id="PS00194">
    <property type="entry name" value="THIOREDOXIN_1"/>
    <property type="match status" value="1"/>
</dbReference>
<evidence type="ECO:0000256" key="9">
    <source>
        <dbReference type="ARBA" id="ARBA00039846"/>
    </source>
</evidence>
<dbReference type="Pfam" id="PF13848">
    <property type="entry name" value="Thioredoxin_6"/>
    <property type="match status" value="1"/>
</dbReference>
<sequence>MSHSDSPTAAESSQIRQLDDLESLDKLCQAQARVLLSIVHRLIPACGKFTPIYEEVASSLAATGADIIYAQIDCGGVLGLGERFGYRSFPSLYLCQGPHNFKKYYGPLRKDDILGFLARQDMPTITHIDSTAVLAGLRKAHNVVVVAYTSPEDRHTREIFAAAAESLHDDFVFCIFDDGVDVAPREENNTIPSVVVYKNSAERKSVLINPLDSTAIQDFVNDSARPLIMELLPELHQNLLQEMHVSTEWLPMARKYQGLIQLLLAKVDVFPDLADKMHVKQDQWPAFAIRHPSQNYAYPLSDRQDPQSSLGPGEVGSFIETFLAGQLRPTIKSQPIPVAQEGPVVEVVGLSYDDVVLDPKKDLLVEFYTPWCGPCKALLPRYQKLAFLYTSDEKSRDLVTIAKLEYEGNDVPDTDIRGFPWFKLYPAGKKESPVTYKGEFQVAGWAEFIAKEGTHGVHLTISH</sequence>
<dbReference type="Proteomes" id="UP001239445">
    <property type="component" value="Unassembled WGS sequence"/>
</dbReference>
<keyword evidence="8" id="KW-0676">Redox-active center</keyword>
<dbReference type="GO" id="GO:0034976">
    <property type="term" value="P:response to endoplasmic reticulum stress"/>
    <property type="evidence" value="ECO:0007669"/>
    <property type="project" value="TreeGrafter"/>
</dbReference>
<dbReference type="InterPro" id="IPR017937">
    <property type="entry name" value="Thioredoxin_CS"/>
</dbReference>
<keyword evidence="12" id="KW-1185">Reference proteome</keyword>
<evidence type="ECO:0000256" key="2">
    <source>
        <dbReference type="ARBA" id="ARBA00002692"/>
    </source>
</evidence>
<evidence type="ECO:0000256" key="3">
    <source>
        <dbReference type="ARBA" id="ARBA00004319"/>
    </source>
</evidence>
<evidence type="ECO:0000256" key="8">
    <source>
        <dbReference type="ARBA" id="ARBA00023284"/>
    </source>
</evidence>
<evidence type="ECO:0000256" key="4">
    <source>
        <dbReference type="ARBA" id="ARBA00006347"/>
    </source>
</evidence>
<dbReference type="PROSITE" id="PS51352">
    <property type="entry name" value="THIOREDOXIN_2"/>
    <property type="match status" value="1"/>
</dbReference>
<dbReference type="CDD" id="cd02995">
    <property type="entry name" value="PDI_a_PDI_a'_C"/>
    <property type="match status" value="1"/>
</dbReference>
<dbReference type="Gene3D" id="3.40.30.10">
    <property type="entry name" value="Glutaredoxin"/>
    <property type="match status" value="4"/>
</dbReference>
<evidence type="ECO:0000256" key="5">
    <source>
        <dbReference type="ARBA" id="ARBA00012723"/>
    </source>
</evidence>
<evidence type="ECO:0000256" key="7">
    <source>
        <dbReference type="ARBA" id="ARBA00023235"/>
    </source>
</evidence>
<comment type="catalytic activity">
    <reaction evidence="1">
        <text>Catalyzes the rearrangement of -S-S- bonds in proteins.</text>
        <dbReference type="EC" id="5.3.4.1"/>
    </reaction>
</comment>
<dbReference type="GO" id="GO:0006457">
    <property type="term" value="P:protein folding"/>
    <property type="evidence" value="ECO:0007669"/>
    <property type="project" value="TreeGrafter"/>
</dbReference>
<dbReference type="EMBL" id="MU839849">
    <property type="protein sequence ID" value="KAK1750096.1"/>
    <property type="molecule type" value="Genomic_DNA"/>
</dbReference>
<dbReference type="PANTHER" id="PTHR18929:SF132">
    <property type="entry name" value="PROTEIN DISULFIDE-ISOMERASE A3"/>
    <property type="match status" value="1"/>
</dbReference>
<name>A0AAJ0B663_9PEZI</name>
<dbReference type="GO" id="GO:0003756">
    <property type="term" value="F:protein disulfide isomerase activity"/>
    <property type="evidence" value="ECO:0007669"/>
    <property type="project" value="UniProtKB-EC"/>
</dbReference>
<dbReference type="CDD" id="cd02981">
    <property type="entry name" value="PDI_b_family"/>
    <property type="match status" value="1"/>
</dbReference>
<evidence type="ECO:0000259" key="10">
    <source>
        <dbReference type="PROSITE" id="PS51352"/>
    </source>
</evidence>
<feature type="domain" description="Thioredoxin" evidence="10">
    <location>
        <begin position="322"/>
        <end position="454"/>
    </location>
</feature>
<protein>
    <recommendedName>
        <fullName evidence="9">Protein disulfide-isomerase</fullName>
        <ecNumber evidence="5">5.3.4.1</ecNumber>
    </recommendedName>
</protein>
<comment type="subcellular location">
    <subcellularLocation>
        <location evidence="3">Endoplasmic reticulum lumen</location>
    </subcellularLocation>
</comment>
<gene>
    <name evidence="11" type="ORF">QBC47DRAFT_426372</name>
</gene>
<dbReference type="InterPro" id="IPR013766">
    <property type="entry name" value="Thioredoxin_domain"/>
</dbReference>
<dbReference type="InterPro" id="IPR036249">
    <property type="entry name" value="Thioredoxin-like_sf"/>
</dbReference>
<dbReference type="AlphaFoldDB" id="A0AAJ0B663"/>
<organism evidence="11 12">
    <name type="scientific">Echria macrotheca</name>
    <dbReference type="NCBI Taxonomy" id="438768"/>
    <lineage>
        <taxon>Eukaryota</taxon>
        <taxon>Fungi</taxon>
        <taxon>Dikarya</taxon>
        <taxon>Ascomycota</taxon>
        <taxon>Pezizomycotina</taxon>
        <taxon>Sordariomycetes</taxon>
        <taxon>Sordariomycetidae</taxon>
        <taxon>Sordariales</taxon>
        <taxon>Schizotheciaceae</taxon>
        <taxon>Echria</taxon>
    </lineage>
</organism>
<dbReference type="CDD" id="cd02961">
    <property type="entry name" value="PDI_a_family"/>
    <property type="match status" value="1"/>
</dbReference>
<proteinExistence type="inferred from homology"/>
<accession>A0AAJ0B663</accession>
<evidence type="ECO:0000313" key="11">
    <source>
        <dbReference type="EMBL" id="KAK1750096.1"/>
    </source>
</evidence>
<comment type="caution">
    <text evidence="11">The sequence shown here is derived from an EMBL/GenBank/DDBJ whole genome shotgun (WGS) entry which is preliminary data.</text>
</comment>